<keyword evidence="3" id="KW-1133">Transmembrane helix</keyword>
<dbReference type="GO" id="GO:0016616">
    <property type="term" value="F:oxidoreductase activity, acting on the CH-OH group of donors, NAD or NADP as acceptor"/>
    <property type="evidence" value="ECO:0007669"/>
    <property type="project" value="InterPro"/>
</dbReference>
<dbReference type="EMBL" id="LHQQ01000299">
    <property type="protein sequence ID" value="KOS37719.1"/>
    <property type="molecule type" value="Genomic_DNA"/>
</dbReference>
<evidence type="ECO:0000256" key="1">
    <source>
        <dbReference type="ARBA" id="ARBA00009219"/>
    </source>
</evidence>
<keyword evidence="2" id="KW-0560">Oxidoreductase</keyword>
<feature type="transmembrane region" description="Helical" evidence="3">
    <location>
        <begin position="107"/>
        <end position="126"/>
    </location>
</feature>
<feature type="domain" description="3-beta hydroxysteroid dehydrogenase/isomerase" evidence="4">
    <location>
        <begin position="108"/>
        <end position="392"/>
    </location>
</feature>
<evidence type="ECO:0000259" key="4">
    <source>
        <dbReference type="Pfam" id="PF01073"/>
    </source>
</evidence>
<dbReference type="Proteomes" id="UP000037696">
    <property type="component" value="Unassembled WGS sequence"/>
</dbReference>
<proteinExistence type="inferred from homology"/>
<feature type="transmembrane region" description="Helical" evidence="3">
    <location>
        <begin position="37"/>
        <end position="55"/>
    </location>
</feature>
<dbReference type="STRING" id="229535.A0A0M9WB36"/>
<dbReference type="PANTHER" id="PTHR43245">
    <property type="entry name" value="BIFUNCTIONAL POLYMYXIN RESISTANCE PROTEIN ARNA"/>
    <property type="match status" value="1"/>
</dbReference>
<comment type="caution">
    <text evidence="5">The sequence shown here is derived from an EMBL/GenBank/DDBJ whole genome shotgun (WGS) entry which is preliminary data.</text>
</comment>
<keyword evidence="3" id="KW-0472">Membrane</keyword>
<accession>A0A0M9WB36</accession>
<dbReference type="InterPro" id="IPR002225">
    <property type="entry name" value="3Beta_OHSteriod_DH/Estase"/>
</dbReference>
<dbReference type="InterPro" id="IPR050177">
    <property type="entry name" value="Lipid_A_modif_metabolic_enz"/>
</dbReference>
<dbReference type="PANTHER" id="PTHR43245:SF51">
    <property type="entry name" value="SHORT CHAIN DEHYDROGENASE_REDUCTASE FAMILY 42E, MEMBER 2"/>
    <property type="match status" value="1"/>
</dbReference>
<dbReference type="InterPro" id="IPR036291">
    <property type="entry name" value="NAD(P)-bd_dom_sf"/>
</dbReference>
<protein>
    <recommendedName>
        <fullName evidence="4">3-beta hydroxysteroid dehydrogenase/isomerase domain-containing protein</fullName>
    </recommendedName>
</protein>
<name>A0A0M9WB36_9EURO</name>
<reference evidence="5 6" key="1">
    <citation type="submission" date="2015-08" db="EMBL/GenBank/DDBJ databases">
        <title>Genome sequencing of Penicillium nordicum.</title>
        <authorList>
            <person name="Nguyen H.D."/>
            <person name="Seifert K.A."/>
        </authorList>
    </citation>
    <scope>NUCLEOTIDE SEQUENCE [LARGE SCALE GENOMIC DNA]</scope>
    <source>
        <strain evidence="5 6">DAOMC 185683</strain>
    </source>
</reference>
<evidence type="ECO:0000313" key="6">
    <source>
        <dbReference type="Proteomes" id="UP000037696"/>
    </source>
</evidence>
<dbReference type="SUPFAM" id="SSF51735">
    <property type="entry name" value="NAD(P)-binding Rossmann-fold domains"/>
    <property type="match status" value="1"/>
</dbReference>
<gene>
    <name evidence="5" type="ORF">ACN38_g11485</name>
</gene>
<keyword evidence="3" id="KW-0812">Transmembrane</keyword>
<comment type="similarity">
    <text evidence="1">Belongs to the 3-beta-HSD family.</text>
</comment>
<dbReference type="GO" id="GO:0006694">
    <property type="term" value="P:steroid biosynthetic process"/>
    <property type="evidence" value="ECO:0007669"/>
    <property type="project" value="InterPro"/>
</dbReference>
<evidence type="ECO:0000313" key="5">
    <source>
        <dbReference type="EMBL" id="KOS37719.1"/>
    </source>
</evidence>
<dbReference type="Pfam" id="PF01073">
    <property type="entry name" value="3Beta_HSD"/>
    <property type="match status" value="1"/>
</dbReference>
<organism evidence="5 6">
    <name type="scientific">Penicillium nordicum</name>
    <dbReference type="NCBI Taxonomy" id="229535"/>
    <lineage>
        <taxon>Eukaryota</taxon>
        <taxon>Fungi</taxon>
        <taxon>Dikarya</taxon>
        <taxon>Ascomycota</taxon>
        <taxon>Pezizomycotina</taxon>
        <taxon>Eurotiomycetes</taxon>
        <taxon>Eurotiomycetidae</taxon>
        <taxon>Eurotiales</taxon>
        <taxon>Aspergillaceae</taxon>
        <taxon>Penicillium</taxon>
    </lineage>
</organism>
<sequence>MANGKLFVLPCNPSLKPAVRLQPCGEKKSSFCNYPTIMTSIIATGLAGLGAFYMWRVNSAMKAVPKEAQKLSPHRWTVEEIKAAYEKSLETPIDVTKSLPPKQSRRYVIVGGTGLVGAWIVSHLLARGEDPKAIRILDLISPEQDILNKGVGWIKTDITDELAVTTAFEEPWAAKVTNVALTVYHTAAIIRPQDRLKSFLPLSSKINVDGTRNVLNAAKAAGATAFIWTSSGSMALHQPTFWIAPWATQPKRVVQVISDSTKLPESHYDFFGNYAVTKFEAEQLVRAADDPATNFRTGCIRPTNGVYGTGGQANNVITGFYLRNGGSPTWARPILQSFVHAENVSIAHLLYEQRLIQQSEPGSKLPNTGGQAFVVSDPNPAIAFDDLYTLLTTLSKTPLSFPDVQPLPLLVMAYFVEIYAFLQYKYLSWFLPRLSRDIGKLQPSLFSIINIHVFADDSRAKLAPEMGGLGYSPPLTTLDGLCRRLVDWNTKAEREAVEVMGKKMRLGPVEVSGDGVDVIPPRVL</sequence>
<evidence type="ECO:0000256" key="2">
    <source>
        <dbReference type="ARBA" id="ARBA00023002"/>
    </source>
</evidence>
<keyword evidence="6" id="KW-1185">Reference proteome</keyword>
<dbReference type="Gene3D" id="3.40.50.720">
    <property type="entry name" value="NAD(P)-binding Rossmann-like Domain"/>
    <property type="match status" value="1"/>
</dbReference>
<dbReference type="AlphaFoldDB" id="A0A0M9WB36"/>
<evidence type="ECO:0000256" key="3">
    <source>
        <dbReference type="SAM" id="Phobius"/>
    </source>
</evidence>
<dbReference type="OrthoDB" id="10058185at2759"/>